<dbReference type="SUPFAM" id="SSF52540">
    <property type="entry name" value="P-loop containing nucleoside triphosphate hydrolases"/>
    <property type="match status" value="1"/>
</dbReference>
<dbReference type="SMART" id="SM00028">
    <property type="entry name" value="TPR"/>
    <property type="match status" value="6"/>
</dbReference>
<organism evidence="4 5">
    <name type="scientific">Sphaerisporangium dianthi</name>
    <dbReference type="NCBI Taxonomy" id="1436120"/>
    <lineage>
        <taxon>Bacteria</taxon>
        <taxon>Bacillati</taxon>
        <taxon>Actinomycetota</taxon>
        <taxon>Actinomycetes</taxon>
        <taxon>Streptosporangiales</taxon>
        <taxon>Streptosporangiaceae</taxon>
        <taxon>Sphaerisporangium</taxon>
    </lineage>
</organism>
<dbReference type="Pfam" id="PF13191">
    <property type="entry name" value="AAA_16"/>
    <property type="match status" value="1"/>
</dbReference>
<dbReference type="PROSITE" id="PS50005">
    <property type="entry name" value="TPR"/>
    <property type="match status" value="5"/>
</dbReference>
<dbReference type="Gene3D" id="3.40.50.10140">
    <property type="entry name" value="Toll/interleukin-1 receptor homology (TIR) domain"/>
    <property type="match status" value="1"/>
</dbReference>
<dbReference type="Gene3D" id="1.25.40.10">
    <property type="entry name" value="Tetratricopeptide repeat domain"/>
    <property type="match status" value="1"/>
</dbReference>
<dbReference type="Pfam" id="PF12770">
    <property type="entry name" value="CHAT"/>
    <property type="match status" value="1"/>
</dbReference>
<feature type="domain" description="TIR" evidence="3">
    <location>
        <begin position="1"/>
        <end position="134"/>
    </location>
</feature>
<dbReference type="EMBL" id="JBHSFP010000006">
    <property type="protein sequence ID" value="MFC4531558.1"/>
    <property type="molecule type" value="Genomic_DNA"/>
</dbReference>
<comment type="caution">
    <text evidence="4">The sequence shown here is derived from an EMBL/GenBank/DDBJ whole genome shotgun (WGS) entry which is preliminary data.</text>
</comment>
<evidence type="ECO:0000256" key="2">
    <source>
        <dbReference type="SAM" id="MobiDB-lite"/>
    </source>
</evidence>
<dbReference type="InterPro" id="IPR011990">
    <property type="entry name" value="TPR-like_helical_dom_sf"/>
</dbReference>
<evidence type="ECO:0000259" key="3">
    <source>
        <dbReference type="PROSITE" id="PS50104"/>
    </source>
</evidence>
<dbReference type="PROSITE" id="PS50104">
    <property type="entry name" value="TIR"/>
    <property type="match status" value="1"/>
</dbReference>
<keyword evidence="1" id="KW-0802">TPR repeat</keyword>
<evidence type="ECO:0000313" key="5">
    <source>
        <dbReference type="Proteomes" id="UP001596004"/>
    </source>
</evidence>
<dbReference type="InterPro" id="IPR035897">
    <property type="entry name" value="Toll_tir_struct_dom_sf"/>
</dbReference>
<feature type="region of interest" description="Disordered" evidence="2">
    <location>
        <begin position="427"/>
        <end position="469"/>
    </location>
</feature>
<dbReference type="Proteomes" id="UP001596004">
    <property type="component" value="Unassembled WGS sequence"/>
</dbReference>
<dbReference type="RefSeq" id="WP_380840187.1">
    <property type="nucleotide sequence ID" value="NZ_JBHSFP010000006.1"/>
</dbReference>
<accession>A0ABV9CEQ6</accession>
<reference evidence="5" key="1">
    <citation type="journal article" date="2019" name="Int. J. Syst. Evol. Microbiol.">
        <title>The Global Catalogue of Microorganisms (GCM) 10K type strain sequencing project: providing services to taxonomists for standard genome sequencing and annotation.</title>
        <authorList>
            <consortium name="The Broad Institute Genomics Platform"/>
            <consortium name="The Broad Institute Genome Sequencing Center for Infectious Disease"/>
            <person name="Wu L."/>
            <person name="Ma J."/>
        </authorList>
    </citation>
    <scope>NUCLEOTIDE SEQUENCE [LARGE SCALE GENOMIC DNA]</scope>
    <source>
        <strain evidence="5">CGMCC 4.7132</strain>
    </source>
</reference>
<dbReference type="InterPro" id="IPR000157">
    <property type="entry name" value="TIR_dom"/>
</dbReference>
<keyword evidence="5" id="KW-1185">Reference proteome</keyword>
<dbReference type="InterPro" id="IPR027417">
    <property type="entry name" value="P-loop_NTPase"/>
</dbReference>
<dbReference type="PANTHER" id="PTHR10098:SF108">
    <property type="entry name" value="TETRATRICOPEPTIDE REPEAT PROTEIN 28"/>
    <property type="match status" value="1"/>
</dbReference>
<dbReference type="InterPro" id="IPR019734">
    <property type="entry name" value="TPR_rpt"/>
</dbReference>
<dbReference type="InterPro" id="IPR024983">
    <property type="entry name" value="CHAT_dom"/>
</dbReference>
<feature type="repeat" description="TPR" evidence="1">
    <location>
        <begin position="1208"/>
        <end position="1241"/>
    </location>
</feature>
<proteinExistence type="predicted"/>
<evidence type="ECO:0000313" key="4">
    <source>
        <dbReference type="EMBL" id="MFC4531558.1"/>
    </source>
</evidence>
<dbReference type="InterPro" id="IPR041664">
    <property type="entry name" value="AAA_16"/>
</dbReference>
<sequence>MTDVFIASAPQDEAWVRWLADRLRETGLTVTHREVLASPGALIVAAFEQAIGAAGQGILVFSRASLADGWVREAYESLMRRSIQDGRRFIPVRIEDVDLPEFAANRFAVDFSQVDGQEADRRLAELVRALHGQAPVPVLGPARRPGTKVRPDGPRHCVLRIATDRVTLLPGTGEPVSDAVKTSPRLGELDWRLAAARDRGVLVTRGVQAADGVETLLAEYGRELGAAFLPAAVADALVAELDTARTQAAGLRLGLEISEELADLPWETLRVPGQMEPLALQSRVQVFRSVTSATAAPVMAVNGPLRILVAMAAPQGDGSGPQLDLEAELGKILDSVESARRGSRGRPGAYVRILNQGTLEAIREALLQERYHVLHISCHASAGKLLLEDADGRVDKVTTQRFIDEGLPDNASVPLLVLSGCSTALTPADQAGQPAPHETGQSAPGHTIQPASDEAGHLAPGQAGQPASADLTGLARGLSAAGVPAVLAMTAPVTDPYATALAESLYYELAVRDIPEVLPAFCDARRRLEQARRRLPPGTLGASLVEWATPALFLRGPSLPLYNPDDGFEDIAPPVDPQFADGVPLRKVGEFVGRRAEIRTAVAALRADGAGVLLHGIGGVGKSSLAAELLRRLGADAGVIVSAISQTSPDQLLDEVGRTLLATFDDEGIRRLAAYIRQPQETWADRLKTLGALLTQVPVTLLLDNFEDNLVYDQATWTVRDAELAAFLTTWIRMRGRHKLLVTSRFPVVLPQSAEGRLVVRHLGPLSWAEARKLMWRLPGLNVLGVEDQQRAWVMVGGHPRTLEYVDALLRGGQARFADVRERLEGLLRRRGIADPSGWLSREEWASDGAPDVGRDRAASWVQVSAGATEVDRARVSVSGGRLDGVLAEAVTLAVDDALVGDLLDVLDDFARRVLVGVSVYRRPVYRTGLAWPVSTPADPDPAVEERLNRLDERLKLARREDPHAGVEDLGLSAQQSEQVARDVAAWRVPPICEPSGVDAAVGMLTGLGLVVPLADEEHGTSFVVHRWTAATLAHPELTPAEDVGSAHGAAAGYWRWRVKVLPQDPREDVDDLVEARYHHHAAGDVDAAAAVTDWVCRRLHTWGAWGWEEQLHRETLSWFAEGSREQAAGFHQLGIIAQERGEYDQALEWYGRSLTIKEELGNRAGMATGYHQLGMIAQERGEYDQALEWYRRSLTIKEELGNRAGMAAGYHQLGMIAQERGEYDQALEWYRRSLTIKEELGNRAGMASGYHQLGMIAQERGEYDQALEWYRRSLTIEEELGDRVGMAGGYHQLGMIAELRGEYDQALEWYRRSLTIEEELGDRVGMAISLAQIGVLYTKTRRADEAVAYTLNGLVIFLELQAPQASMCLSWLGRQRDVLGDEVFRRLLGEHLDAGSVENVVAALPLAEG</sequence>
<dbReference type="Gene3D" id="3.40.50.300">
    <property type="entry name" value="P-loop containing nucleotide triphosphate hydrolases"/>
    <property type="match status" value="1"/>
</dbReference>
<dbReference type="Pfam" id="PF13424">
    <property type="entry name" value="TPR_12"/>
    <property type="match status" value="3"/>
</dbReference>
<dbReference type="SUPFAM" id="SSF48452">
    <property type="entry name" value="TPR-like"/>
    <property type="match status" value="2"/>
</dbReference>
<name>A0ABV9CEQ6_9ACTN</name>
<evidence type="ECO:0000256" key="1">
    <source>
        <dbReference type="PROSITE-ProRule" id="PRU00339"/>
    </source>
</evidence>
<feature type="repeat" description="TPR" evidence="1">
    <location>
        <begin position="1168"/>
        <end position="1201"/>
    </location>
</feature>
<dbReference type="PROSITE" id="PS50293">
    <property type="entry name" value="TPR_REGION"/>
    <property type="match status" value="2"/>
</dbReference>
<feature type="repeat" description="TPR" evidence="1">
    <location>
        <begin position="1288"/>
        <end position="1321"/>
    </location>
</feature>
<dbReference type="SUPFAM" id="SSF52200">
    <property type="entry name" value="Toll/Interleukin receptor TIR domain"/>
    <property type="match status" value="1"/>
</dbReference>
<feature type="repeat" description="TPR" evidence="1">
    <location>
        <begin position="1128"/>
        <end position="1161"/>
    </location>
</feature>
<protein>
    <submittedName>
        <fullName evidence="4">Tetratricopeptide repeat protein</fullName>
    </submittedName>
</protein>
<dbReference type="SMART" id="SM00255">
    <property type="entry name" value="TIR"/>
    <property type="match status" value="1"/>
</dbReference>
<gene>
    <name evidence="4" type="ORF">ACFO60_12345</name>
</gene>
<feature type="repeat" description="TPR" evidence="1">
    <location>
        <begin position="1248"/>
        <end position="1281"/>
    </location>
</feature>
<dbReference type="PANTHER" id="PTHR10098">
    <property type="entry name" value="RAPSYN-RELATED"/>
    <property type="match status" value="1"/>
</dbReference>
<dbReference type="Pfam" id="PF13676">
    <property type="entry name" value="TIR_2"/>
    <property type="match status" value="1"/>
</dbReference>